<dbReference type="GO" id="GO:0005739">
    <property type="term" value="C:mitochondrion"/>
    <property type="evidence" value="ECO:0007669"/>
    <property type="project" value="TreeGrafter"/>
</dbReference>
<evidence type="ECO:0000256" key="11">
    <source>
        <dbReference type="ARBA" id="ARBA00047858"/>
    </source>
</evidence>
<dbReference type="Gene3D" id="3.90.850.10">
    <property type="entry name" value="Fumarylacetoacetase-like, C-terminal domain"/>
    <property type="match status" value="1"/>
</dbReference>
<dbReference type="GO" id="GO:0018773">
    <property type="term" value="F:acetylpyruvate hydrolase activity"/>
    <property type="evidence" value="ECO:0007669"/>
    <property type="project" value="TreeGrafter"/>
</dbReference>
<organism evidence="16 17">
    <name type="scientific">Littorina saxatilis</name>
    <dbReference type="NCBI Taxonomy" id="31220"/>
    <lineage>
        <taxon>Eukaryota</taxon>
        <taxon>Metazoa</taxon>
        <taxon>Spiralia</taxon>
        <taxon>Lophotrochozoa</taxon>
        <taxon>Mollusca</taxon>
        <taxon>Gastropoda</taxon>
        <taxon>Caenogastropoda</taxon>
        <taxon>Littorinimorpha</taxon>
        <taxon>Littorinoidea</taxon>
        <taxon>Littorinidae</taxon>
        <taxon>Littorina</taxon>
    </lineage>
</organism>
<name>A0AAN9BRB9_9CAEN</name>
<evidence type="ECO:0000256" key="1">
    <source>
        <dbReference type="ARBA" id="ARBA00010211"/>
    </source>
</evidence>
<dbReference type="EC" id="4.1.1.112" evidence="2"/>
<dbReference type="EC" id="3.7.1.5" evidence="5"/>
<dbReference type="Proteomes" id="UP001374579">
    <property type="component" value="Unassembled WGS sequence"/>
</dbReference>
<keyword evidence="3" id="KW-0479">Metal-binding</keyword>
<feature type="domain" description="Fumarylacetoacetase-like C-terminal" evidence="15">
    <location>
        <begin position="13"/>
        <end position="191"/>
    </location>
</feature>
<evidence type="ECO:0000256" key="5">
    <source>
        <dbReference type="ARBA" id="ARBA00039040"/>
    </source>
</evidence>
<dbReference type="EMBL" id="JBAMIC010000003">
    <property type="protein sequence ID" value="KAK7110302.1"/>
    <property type="molecule type" value="Genomic_DNA"/>
</dbReference>
<gene>
    <name evidence="16" type="ORF">V1264_014198</name>
</gene>
<accession>A0AAN9BRB9</accession>
<dbReference type="NCBIfam" id="NF007967">
    <property type="entry name" value="PRK10691.1"/>
    <property type="match status" value="1"/>
</dbReference>
<evidence type="ECO:0000256" key="3">
    <source>
        <dbReference type="ARBA" id="ARBA00022723"/>
    </source>
</evidence>
<dbReference type="SUPFAM" id="SSF56529">
    <property type="entry name" value="FAH"/>
    <property type="match status" value="1"/>
</dbReference>
<dbReference type="GO" id="GO:0019752">
    <property type="term" value="P:carboxylic acid metabolic process"/>
    <property type="evidence" value="ECO:0007669"/>
    <property type="project" value="UniProtKB-ARBA"/>
</dbReference>
<dbReference type="GO" id="GO:0050163">
    <property type="term" value="F:oxaloacetate tautomerase activity"/>
    <property type="evidence" value="ECO:0007669"/>
    <property type="project" value="UniProtKB-EC"/>
</dbReference>
<comment type="catalytic activity">
    <reaction evidence="14">
        <text>acetylpyruvate + H2O = acetate + pyruvate + H(+)</text>
        <dbReference type="Rhea" id="RHEA:16097"/>
        <dbReference type="ChEBI" id="CHEBI:15360"/>
        <dbReference type="ChEBI" id="CHEBI:15361"/>
        <dbReference type="ChEBI" id="CHEBI:15377"/>
        <dbReference type="ChEBI" id="CHEBI:15378"/>
        <dbReference type="ChEBI" id="CHEBI:30089"/>
    </reaction>
</comment>
<protein>
    <recommendedName>
        <fullName evidence="10">Oxaloacetate tautomerase FAHD1, mitochondrial</fullName>
        <ecNumber evidence="5">3.7.1.5</ecNumber>
        <ecNumber evidence="2">4.1.1.112</ecNumber>
        <ecNumber evidence="9">5.3.2.2</ecNumber>
    </recommendedName>
    <alternativeName>
        <fullName evidence="7">Acylpyruvase FAHD1</fullName>
    </alternativeName>
    <alternativeName>
        <fullName evidence="6">Fumarylacetoacetate hydrolase domain-containing protein 1</fullName>
    </alternativeName>
    <alternativeName>
        <fullName evidence="4">Oxaloacetate decarboxylase</fullName>
    </alternativeName>
</protein>
<evidence type="ECO:0000256" key="7">
    <source>
        <dbReference type="ARBA" id="ARBA00044830"/>
    </source>
</evidence>
<comment type="similarity">
    <text evidence="1">Belongs to the FAH family.</text>
</comment>
<dbReference type="AlphaFoldDB" id="A0AAN9BRB9"/>
<comment type="caution">
    <text evidence="16">The sequence shown here is derived from an EMBL/GenBank/DDBJ whole genome shotgun (WGS) entry which is preliminary data.</text>
</comment>
<dbReference type="PANTHER" id="PTHR11820">
    <property type="entry name" value="ACYLPYRUVASE"/>
    <property type="match status" value="1"/>
</dbReference>
<comment type="catalytic activity">
    <reaction evidence="13">
        <text>oxaloacetate + H(+) = pyruvate + CO2</text>
        <dbReference type="Rhea" id="RHEA:15641"/>
        <dbReference type="ChEBI" id="CHEBI:15361"/>
        <dbReference type="ChEBI" id="CHEBI:15378"/>
        <dbReference type="ChEBI" id="CHEBI:16452"/>
        <dbReference type="ChEBI" id="CHEBI:16526"/>
        <dbReference type="EC" id="4.1.1.112"/>
    </reaction>
</comment>
<evidence type="ECO:0000256" key="2">
    <source>
        <dbReference type="ARBA" id="ARBA00012947"/>
    </source>
</evidence>
<sequence>MSVAAKFREAGRKIICVGRNYGAHAAELGNPVPEKPILFFKPTSSYLSEGSPIQIPKGCSSLHHEVELGIIIERTGKNISESSALDHVGGYILALDMTARDFQDEAKKKGQPWAMAKGFDTSCPVSGFIPREKVQDPQNVNLWCKVNGQTKQDGNTKDMIFSIPNLISYISQYFTLEAGDVILTGTPSGVICPSLSSQVMKVVAVLLAVLVVAYAAPAPEKRFIISDIKHAISSIGHSFSHLWDSAKSEFHKLASHINFDSVVAKLVPLIDSSRTESGCQNVCVGAASSVLGPVGSLAGSLCKPACKAALAKLEQAAG</sequence>
<dbReference type="GO" id="GO:0046872">
    <property type="term" value="F:metal ion binding"/>
    <property type="evidence" value="ECO:0007669"/>
    <property type="project" value="UniProtKB-KW"/>
</dbReference>
<dbReference type="EC" id="5.3.2.2" evidence="9"/>
<evidence type="ECO:0000256" key="9">
    <source>
        <dbReference type="ARBA" id="ARBA00044973"/>
    </source>
</evidence>
<proteinExistence type="inferred from homology"/>
<dbReference type="InterPro" id="IPR011234">
    <property type="entry name" value="Fumarylacetoacetase-like_C"/>
</dbReference>
<dbReference type="GO" id="GO:0047621">
    <property type="term" value="F:acylpyruvate hydrolase activity"/>
    <property type="evidence" value="ECO:0007669"/>
    <property type="project" value="UniProtKB-EC"/>
</dbReference>
<dbReference type="PANTHER" id="PTHR11820:SF7">
    <property type="entry name" value="ACYLPYRUVASE FAHD1, MITOCHONDRIAL"/>
    <property type="match status" value="1"/>
</dbReference>
<evidence type="ECO:0000259" key="15">
    <source>
        <dbReference type="Pfam" id="PF01557"/>
    </source>
</evidence>
<comment type="catalytic activity">
    <reaction evidence="12">
        <text>3-fumarylpyruvate + H2O = fumarate + pyruvate + H(+)</text>
        <dbReference type="Rhea" id="RHEA:26168"/>
        <dbReference type="ChEBI" id="CHEBI:15361"/>
        <dbReference type="ChEBI" id="CHEBI:15377"/>
        <dbReference type="ChEBI" id="CHEBI:15378"/>
        <dbReference type="ChEBI" id="CHEBI:16854"/>
        <dbReference type="ChEBI" id="CHEBI:29806"/>
    </reaction>
</comment>
<dbReference type="InterPro" id="IPR036663">
    <property type="entry name" value="Fumarylacetoacetase_C_sf"/>
</dbReference>
<evidence type="ECO:0000256" key="13">
    <source>
        <dbReference type="ARBA" id="ARBA00047973"/>
    </source>
</evidence>
<reference evidence="16 17" key="1">
    <citation type="submission" date="2024-02" db="EMBL/GenBank/DDBJ databases">
        <title>Chromosome-scale genome assembly of the rough periwinkle Littorina saxatilis.</title>
        <authorList>
            <person name="De Jode A."/>
            <person name="Faria R."/>
            <person name="Formenti G."/>
            <person name="Sims Y."/>
            <person name="Smith T.P."/>
            <person name="Tracey A."/>
            <person name="Wood J.M.D."/>
            <person name="Zagrodzka Z.B."/>
            <person name="Johannesson K."/>
            <person name="Butlin R.K."/>
            <person name="Leder E.H."/>
        </authorList>
    </citation>
    <scope>NUCLEOTIDE SEQUENCE [LARGE SCALE GENOMIC DNA]</scope>
    <source>
        <strain evidence="16">Snail1</strain>
        <tissue evidence="16">Muscle</tissue>
    </source>
</reference>
<comment type="catalytic activity">
    <reaction evidence="8">
        <text>oxaloacetate = enol-oxaloacetate</text>
        <dbReference type="Rhea" id="RHEA:16021"/>
        <dbReference type="ChEBI" id="CHEBI:16452"/>
        <dbReference type="ChEBI" id="CHEBI:17479"/>
        <dbReference type="EC" id="5.3.2.2"/>
    </reaction>
    <physiologicalReaction direction="right-to-left" evidence="8">
        <dbReference type="Rhea" id="RHEA:16023"/>
    </physiologicalReaction>
</comment>
<evidence type="ECO:0000313" key="17">
    <source>
        <dbReference type="Proteomes" id="UP001374579"/>
    </source>
</evidence>
<evidence type="ECO:0000313" key="16">
    <source>
        <dbReference type="EMBL" id="KAK7110302.1"/>
    </source>
</evidence>
<evidence type="ECO:0000256" key="12">
    <source>
        <dbReference type="ARBA" id="ARBA00047963"/>
    </source>
</evidence>
<evidence type="ECO:0000256" key="4">
    <source>
        <dbReference type="ARBA" id="ARBA00032305"/>
    </source>
</evidence>
<evidence type="ECO:0000256" key="10">
    <source>
        <dbReference type="ARBA" id="ARBA00044980"/>
    </source>
</evidence>
<dbReference type="GO" id="GO:0008948">
    <property type="term" value="F:oxaloacetate decarboxylase activity"/>
    <property type="evidence" value="ECO:0007669"/>
    <property type="project" value="UniProtKB-EC"/>
</dbReference>
<evidence type="ECO:0000256" key="14">
    <source>
        <dbReference type="ARBA" id="ARBA00048846"/>
    </source>
</evidence>
<evidence type="ECO:0000256" key="8">
    <source>
        <dbReference type="ARBA" id="ARBA00044911"/>
    </source>
</evidence>
<comment type="catalytic activity">
    <reaction evidence="11">
        <text>a 3-acylpyruvate + H2O = a carboxylate + pyruvate + H(+)</text>
        <dbReference type="Rhea" id="RHEA:19009"/>
        <dbReference type="ChEBI" id="CHEBI:15361"/>
        <dbReference type="ChEBI" id="CHEBI:15377"/>
        <dbReference type="ChEBI" id="CHEBI:15378"/>
        <dbReference type="ChEBI" id="CHEBI:29067"/>
        <dbReference type="ChEBI" id="CHEBI:57278"/>
        <dbReference type="EC" id="3.7.1.5"/>
    </reaction>
</comment>
<keyword evidence="17" id="KW-1185">Reference proteome</keyword>
<evidence type="ECO:0000256" key="6">
    <source>
        <dbReference type="ARBA" id="ARBA00042340"/>
    </source>
</evidence>
<dbReference type="FunFam" id="3.90.850.10:FF:000003">
    <property type="entry name" value="Fumarylacetoacetate hydrolase domain-containing 1"/>
    <property type="match status" value="1"/>
</dbReference>
<dbReference type="Pfam" id="PF01557">
    <property type="entry name" value="FAA_hydrolase"/>
    <property type="match status" value="1"/>
</dbReference>